<feature type="domain" description="VOC" evidence="1">
    <location>
        <begin position="4"/>
        <end position="118"/>
    </location>
</feature>
<sequence length="252" mass="28661">MITRFSRLVLNTVSLQGTKQFYEELLGFEVAFESDDEIRFRPTPDFELVFLEKEEPLTPAHIAFEVPYSAFDEVVALMRERGIPLSKWPDGRTMDRYETGQNVYFRDDNGNLLEMISHLYVNEDGWQSSGPLQIMYVREIGFPVENVAAFRESLVDLFGMRLTMVSDAFTFAIGGTAHAVIASVRRRWIPISMVALPPKMEVEFQASDSAFVGRVREKLSARGIPFSFEEGGALAFTLEGYPMRLLIGGRYE</sequence>
<dbReference type="PROSITE" id="PS51819">
    <property type="entry name" value="VOC"/>
    <property type="match status" value="1"/>
</dbReference>
<keyword evidence="2" id="KW-0223">Dioxygenase</keyword>
<keyword evidence="3" id="KW-1185">Reference proteome</keyword>
<dbReference type="Proteomes" id="UP000282076">
    <property type="component" value="Unassembled WGS sequence"/>
</dbReference>
<dbReference type="InterPro" id="IPR037523">
    <property type="entry name" value="VOC_core"/>
</dbReference>
<name>A0A494Y9K1_9BACL</name>
<evidence type="ECO:0000313" key="2">
    <source>
        <dbReference type="EMBL" id="RKP57363.1"/>
    </source>
</evidence>
<dbReference type="Pfam" id="PF00903">
    <property type="entry name" value="Glyoxalase"/>
    <property type="match status" value="1"/>
</dbReference>
<dbReference type="InterPro" id="IPR029068">
    <property type="entry name" value="Glyas_Bleomycin-R_OHBP_Dase"/>
</dbReference>
<comment type="caution">
    <text evidence="2">The sequence shown here is derived from an EMBL/GenBank/DDBJ whole genome shotgun (WGS) entry which is preliminary data.</text>
</comment>
<gene>
    <name evidence="2" type="ORF">D7Z26_05155</name>
</gene>
<dbReference type="InterPro" id="IPR004360">
    <property type="entry name" value="Glyas_Fos-R_dOase_dom"/>
</dbReference>
<dbReference type="OrthoDB" id="2380125at2"/>
<dbReference type="EMBL" id="RBZM01000002">
    <property type="protein sequence ID" value="RKP57363.1"/>
    <property type="molecule type" value="Genomic_DNA"/>
</dbReference>
<keyword evidence="2" id="KW-0560">Oxidoreductase</keyword>
<protein>
    <submittedName>
        <fullName evidence="2">Glyoxalase/bleomycin resistance/dioxygenase family protein</fullName>
    </submittedName>
</protein>
<reference evidence="2 3" key="1">
    <citation type="submission" date="2018-10" db="EMBL/GenBank/DDBJ databases">
        <title>Cohnella sp. M2MS4P-1, whole genome shotgun sequence.</title>
        <authorList>
            <person name="Tuo L."/>
        </authorList>
    </citation>
    <scope>NUCLEOTIDE SEQUENCE [LARGE SCALE GENOMIC DNA]</scope>
    <source>
        <strain evidence="2 3">M2MS4P-1</strain>
    </source>
</reference>
<dbReference type="SUPFAM" id="SSF54593">
    <property type="entry name" value="Glyoxalase/Bleomycin resistance protein/Dihydroxybiphenyl dioxygenase"/>
    <property type="match status" value="2"/>
</dbReference>
<organism evidence="2 3">
    <name type="scientific">Cohnella endophytica</name>
    <dbReference type="NCBI Taxonomy" id="2419778"/>
    <lineage>
        <taxon>Bacteria</taxon>
        <taxon>Bacillati</taxon>
        <taxon>Bacillota</taxon>
        <taxon>Bacilli</taxon>
        <taxon>Bacillales</taxon>
        <taxon>Paenibacillaceae</taxon>
        <taxon>Cohnella</taxon>
    </lineage>
</organism>
<dbReference type="Gene3D" id="3.10.180.10">
    <property type="entry name" value="2,3-Dihydroxybiphenyl 1,2-Dioxygenase, domain 1"/>
    <property type="match status" value="1"/>
</dbReference>
<dbReference type="GO" id="GO:0051213">
    <property type="term" value="F:dioxygenase activity"/>
    <property type="evidence" value="ECO:0007669"/>
    <property type="project" value="UniProtKB-KW"/>
</dbReference>
<evidence type="ECO:0000313" key="3">
    <source>
        <dbReference type="Proteomes" id="UP000282076"/>
    </source>
</evidence>
<evidence type="ECO:0000259" key="1">
    <source>
        <dbReference type="PROSITE" id="PS51819"/>
    </source>
</evidence>
<dbReference type="AlphaFoldDB" id="A0A494Y9K1"/>
<proteinExistence type="predicted"/>
<accession>A0A494Y9K1</accession>
<dbReference type="RefSeq" id="WP_120974979.1">
    <property type="nucleotide sequence ID" value="NZ_RBZM01000002.1"/>
</dbReference>